<name>A0A5P8JX85_9ACTN</name>
<dbReference type="GO" id="GO:0046872">
    <property type="term" value="F:metal ion binding"/>
    <property type="evidence" value="ECO:0007669"/>
    <property type="project" value="InterPro"/>
</dbReference>
<sequence length="255" mass="27571">METAEHIRALDEEGRLLATAARKAGTDAEVPTCPEWRVRDLVRHTGAVHRWATAFVAEGHPSPRPLPDGPDLAGEALLTWFEDGHRRLVDTLRAAPADLDCWSFLPAPSPLAFWARRQAHETAVHRADAESAPGGALGEPGEPGEPGERTVDFAVDGIDELLLGFHARSRSRVRTETPRVLRVRATDTNAVWTVRLSSEPPAAERVDAAAAGDADCEISGPAPRLYLSLWNRLPLPAVTGDTALAELWRETSGVG</sequence>
<dbReference type="GO" id="GO:0016853">
    <property type="term" value="F:isomerase activity"/>
    <property type="evidence" value="ECO:0007669"/>
    <property type="project" value="UniProtKB-KW"/>
</dbReference>
<dbReference type="AlphaFoldDB" id="A0A5P8JX85"/>
<dbReference type="SUPFAM" id="SSF109854">
    <property type="entry name" value="DinB/YfiT-like putative metalloenzymes"/>
    <property type="match status" value="1"/>
</dbReference>
<feature type="domain" description="Mycothiol-dependent maleylpyruvate isomerase metal-binding" evidence="2">
    <location>
        <begin position="8"/>
        <end position="129"/>
    </location>
</feature>
<dbReference type="InterPro" id="IPR017517">
    <property type="entry name" value="Maleyloyr_isom"/>
</dbReference>
<feature type="domain" description="MDMPI C-terminal" evidence="1">
    <location>
        <begin position="152"/>
        <end position="246"/>
    </location>
</feature>
<dbReference type="KEGG" id="sphv:F9278_03505"/>
<dbReference type="InterPro" id="IPR034660">
    <property type="entry name" value="DinB/YfiT-like"/>
</dbReference>
<dbReference type="InterPro" id="IPR010872">
    <property type="entry name" value="MDMPI_C-term_domain"/>
</dbReference>
<dbReference type="Pfam" id="PF11716">
    <property type="entry name" value="MDMPI_N"/>
    <property type="match status" value="1"/>
</dbReference>
<dbReference type="PANTHER" id="PTHR40758:SF1">
    <property type="entry name" value="CONSERVED PROTEIN"/>
    <property type="match status" value="1"/>
</dbReference>
<dbReference type="NCBIfam" id="TIGR03083">
    <property type="entry name" value="maleylpyruvate isomerase family mycothiol-dependent enzyme"/>
    <property type="match status" value="1"/>
</dbReference>
<reference evidence="3 4" key="1">
    <citation type="submission" date="2019-10" db="EMBL/GenBank/DDBJ databases">
        <title>Streptomyces sp. strain GY16 isolated from leaves of Broussonetia papyrifera.</title>
        <authorList>
            <person name="Mo P."/>
        </authorList>
    </citation>
    <scope>NUCLEOTIDE SEQUENCE [LARGE SCALE GENOMIC DNA]</scope>
    <source>
        <strain evidence="3 4">GY16</strain>
    </source>
</reference>
<organism evidence="3 4">
    <name type="scientific">Streptomyces phaeolivaceus</name>
    <dbReference type="NCBI Taxonomy" id="2653200"/>
    <lineage>
        <taxon>Bacteria</taxon>
        <taxon>Bacillati</taxon>
        <taxon>Actinomycetota</taxon>
        <taxon>Actinomycetes</taxon>
        <taxon>Kitasatosporales</taxon>
        <taxon>Streptomycetaceae</taxon>
        <taxon>Streptomyces</taxon>
    </lineage>
</organism>
<dbReference type="RefSeq" id="WP_152166937.1">
    <property type="nucleotide sequence ID" value="NZ_CP045096.1"/>
</dbReference>
<evidence type="ECO:0000313" key="3">
    <source>
        <dbReference type="EMBL" id="QFQ95404.1"/>
    </source>
</evidence>
<proteinExistence type="predicted"/>
<dbReference type="GO" id="GO:0005886">
    <property type="term" value="C:plasma membrane"/>
    <property type="evidence" value="ECO:0007669"/>
    <property type="project" value="TreeGrafter"/>
</dbReference>
<protein>
    <submittedName>
        <fullName evidence="3">Maleylpyruvate isomerase family protein</fullName>
    </submittedName>
</protein>
<dbReference type="EMBL" id="CP045096">
    <property type="protein sequence ID" value="QFQ95404.1"/>
    <property type="molecule type" value="Genomic_DNA"/>
</dbReference>
<dbReference type="Proteomes" id="UP000327294">
    <property type="component" value="Chromosome"/>
</dbReference>
<dbReference type="PANTHER" id="PTHR40758">
    <property type="entry name" value="CONSERVED PROTEIN"/>
    <property type="match status" value="1"/>
</dbReference>
<dbReference type="InterPro" id="IPR024344">
    <property type="entry name" value="MDMPI_metal-binding"/>
</dbReference>
<keyword evidence="3" id="KW-0413">Isomerase</keyword>
<accession>A0A5P8JX85</accession>
<evidence type="ECO:0000313" key="4">
    <source>
        <dbReference type="Proteomes" id="UP000327294"/>
    </source>
</evidence>
<keyword evidence="3" id="KW-0670">Pyruvate</keyword>
<keyword evidence="4" id="KW-1185">Reference proteome</keyword>
<evidence type="ECO:0000259" key="2">
    <source>
        <dbReference type="Pfam" id="PF11716"/>
    </source>
</evidence>
<evidence type="ECO:0000259" key="1">
    <source>
        <dbReference type="Pfam" id="PF07398"/>
    </source>
</evidence>
<gene>
    <name evidence="3" type="ORF">F9278_03505</name>
</gene>
<dbReference type="Pfam" id="PF07398">
    <property type="entry name" value="MDMPI_C"/>
    <property type="match status" value="1"/>
</dbReference>